<keyword evidence="7" id="KW-1185">Reference proteome</keyword>
<evidence type="ECO:0000259" key="5">
    <source>
        <dbReference type="PROSITE" id="PS50931"/>
    </source>
</evidence>
<dbReference type="Proteomes" id="UP000501466">
    <property type="component" value="Chromosome"/>
</dbReference>
<keyword evidence="2" id="KW-0805">Transcription regulation</keyword>
<dbReference type="SUPFAM" id="SSF46785">
    <property type="entry name" value="Winged helix' DNA-binding domain"/>
    <property type="match status" value="1"/>
</dbReference>
<dbReference type="GO" id="GO:0006351">
    <property type="term" value="P:DNA-templated transcription"/>
    <property type="evidence" value="ECO:0007669"/>
    <property type="project" value="TreeGrafter"/>
</dbReference>
<dbReference type="CDD" id="cd08422">
    <property type="entry name" value="PBP2_CrgA_like"/>
    <property type="match status" value="1"/>
</dbReference>
<proteinExistence type="inferred from homology"/>
<organism evidence="6 7">
    <name type="scientific">Thiosulfativibrio zosterae</name>
    <dbReference type="NCBI Taxonomy" id="2675053"/>
    <lineage>
        <taxon>Bacteria</taxon>
        <taxon>Pseudomonadati</taxon>
        <taxon>Pseudomonadota</taxon>
        <taxon>Gammaproteobacteria</taxon>
        <taxon>Thiotrichales</taxon>
        <taxon>Piscirickettsiaceae</taxon>
        <taxon>Thiosulfativibrio</taxon>
    </lineage>
</organism>
<dbReference type="PROSITE" id="PS50931">
    <property type="entry name" value="HTH_LYSR"/>
    <property type="match status" value="1"/>
</dbReference>
<dbReference type="InterPro" id="IPR000847">
    <property type="entry name" value="LysR_HTH_N"/>
</dbReference>
<evidence type="ECO:0000256" key="3">
    <source>
        <dbReference type="ARBA" id="ARBA00023125"/>
    </source>
</evidence>
<evidence type="ECO:0000313" key="7">
    <source>
        <dbReference type="Proteomes" id="UP000501466"/>
    </source>
</evidence>
<evidence type="ECO:0000256" key="4">
    <source>
        <dbReference type="ARBA" id="ARBA00023163"/>
    </source>
</evidence>
<keyword evidence="4" id="KW-0804">Transcription</keyword>
<dbReference type="Gene3D" id="1.10.10.10">
    <property type="entry name" value="Winged helix-like DNA-binding domain superfamily/Winged helix DNA-binding domain"/>
    <property type="match status" value="1"/>
</dbReference>
<dbReference type="InterPro" id="IPR036388">
    <property type="entry name" value="WH-like_DNA-bd_sf"/>
</dbReference>
<dbReference type="RefSeq" id="WP_173291081.1">
    <property type="nucleotide sequence ID" value="NZ_AP021888.1"/>
</dbReference>
<keyword evidence="3" id="KW-0238">DNA-binding</keyword>
<dbReference type="InterPro" id="IPR005119">
    <property type="entry name" value="LysR_subst-bd"/>
</dbReference>
<dbReference type="PANTHER" id="PTHR30537">
    <property type="entry name" value="HTH-TYPE TRANSCRIPTIONAL REGULATOR"/>
    <property type="match status" value="1"/>
</dbReference>
<sequence>MGQLEEIEIFIRVVEAGGVGKAAEQLNMAKSAVSRRLADLEARLGIKLISRTTRTSNLTEAGRLYYEKSLRWLEALEEMNHEVSNQNAYLMGSLRMSVPLSFGLLHLKPAIEAFAKQHPQLHLEIDFTDRKVNLIEEGLDLALRIGRLQDSSIQARKLFRAQLGLYASPDYLAEKGEPKTFEDLEHHAILRYSNDPNPKLEMTDANGQLYEMPIKGNMSANNGEFLRDMAAAGQGLVVLPSFIAWQAEQQGALKRILPDFGIADVAGYLVYPQNRYLPQKSRLFIDYLAAYFAKNRIWEL</sequence>
<dbReference type="PRINTS" id="PR00039">
    <property type="entry name" value="HTHLYSR"/>
</dbReference>
<dbReference type="Gene3D" id="3.40.190.290">
    <property type="match status" value="1"/>
</dbReference>
<evidence type="ECO:0000313" key="6">
    <source>
        <dbReference type="EMBL" id="BBP43260.1"/>
    </source>
</evidence>
<dbReference type="PANTHER" id="PTHR30537:SF5">
    <property type="entry name" value="HTH-TYPE TRANSCRIPTIONAL ACTIVATOR TTDR-RELATED"/>
    <property type="match status" value="1"/>
</dbReference>
<dbReference type="GO" id="GO:0043565">
    <property type="term" value="F:sequence-specific DNA binding"/>
    <property type="evidence" value="ECO:0007669"/>
    <property type="project" value="TreeGrafter"/>
</dbReference>
<evidence type="ECO:0000256" key="1">
    <source>
        <dbReference type="ARBA" id="ARBA00009437"/>
    </source>
</evidence>
<accession>A0A6F8PMN3</accession>
<gene>
    <name evidence="6" type="ORF">THMIRHAT_10060</name>
</gene>
<dbReference type="EMBL" id="AP021888">
    <property type="protein sequence ID" value="BBP43260.1"/>
    <property type="molecule type" value="Genomic_DNA"/>
</dbReference>
<dbReference type="SUPFAM" id="SSF53850">
    <property type="entry name" value="Periplasmic binding protein-like II"/>
    <property type="match status" value="1"/>
</dbReference>
<dbReference type="InterPro" id="IPR036390">
    <property type="entry name" value="WH_DNA-bd_sf"/>
</dbReference>
<dbReference type="AlphaFoldDB" id="A0A6F8PMN3"/>
<dbReference type="GO" id="GO:0003700">
    <property type="term" value="F:DNA-binding transcription factor activity"/>
    <property type="evidence" value="ECO:0007669"/>
    <property type="project" value="InterPro"/>
</dbReference>
<dbReference type="InterPro" id="IPR058163">
    <property type="entry name" value="LysR-type_TF_proteobact-type"/>
</dbReference>
<name>A0A6F8PMN3_9GAMM</name>
<protein>
    <submittedName>
        <fullName evidence="6">LysR family transcriptional regulator</fullName>
    </submittedName>
</protein>
<dbReference type="Pfam" id="PF00126">
    <property type="entry name" value="HTH_1"/>
    <property type="match status" value="1"/>
</dbReference>
<dbReference type="Pfam" id="PF03466">
    <property type="entry name" value="LysR_substrate"/>
    <property type="match status" value="1"/>
</dbReference>
<comment type="similarity">
    <text evidence="1">Belongs to the LysR transcriptional regulatory family.</text>
</comment>
<evidence type="ECO:0000256" key="2">
    <source>
        <dbReference type="ARBA" id="ARBA00023015"/>
    </source>
</evidence>
<feature type="domain" description="HTH lysR-type" evidence="5">
    <location>
        <begin position="1"/>
        <end position="59"/>
    </location>
</feature>
<dbReference type="FunFam" id="1.10.10.10:FF:000001">
    <property type="entry name" value="LysR family transcriptional regulator"/>
    <property type="match status" value="1"/>
</dbReference>
<dbReference type="KEGG" id="tzo:THMIRHAT_10060"/>
<reference evidence="7" key="1">
    <citation type="submission" date="2019-11" db="EMBL/GenBank/DDBJ databases">
        <title>Isolation and characterization of two novel species in the genus Thiomicrorhabdus.</title>
        <authorList>
            <person name="Mochizuki J."/>
            <person name="Kojima H."/>
            <person name="Fukui M."/>
        </authorList>
    </citation>
    <scope>NUCLEOTIDE SEQUENCE [LARGE SCALE GENOMIC DNA]</scope>
    <source>
        <strain evidence="7">AkT22</strain>
    </source>
</reference>